<keyword evidence="10" id="KW-1185">Reference proteome</keyword>
<gene>
    <name evidence="9" type="ORF">CfE428DRAFT_3820</name>
</gene>
<evidence type="ECO:0000256" key="7">
    <source>
        <dbReference type="SAM" id="SignalP"/>
    </source>
</evidence>
<dbReference type="STRING" id="497964.CfE428DRAFT_3820"/>
<dbReference type="Pfam" id="PF03150">
    <property type="entry name" value="CCP_MauG"/>
    <property type="match status" value="1"/>
</dbReference>
<dbReference type="GO" id="GO:0009055">
    <property type="term" value="F:electron transfer activity"/>
    <property type="evidence" value="ECO:0007669"/>
    <property type="project" value="InterPro"/>
</dbReference>
<dbReference type="GO" id="GO:0046872">
    <property type="term" value="F:metal ion binding"/>
    <property type="evidence" value="ECO:0007669"/>
    <property type="project" value="UniProtKB-KW"/>
</dbReference>
<keyword evidence="9" id="KW-0575">Peroxidase</keyword>
<evidence type="ECO:0000256" key="3">
    <source>
        <dbReference type="ARBA" id="ARBA00022723"/>
    </source>
</evidence>
<dbReference type="Pfam" id="PF20243">
    <property type="entry name" value="MbnP"/>
    <property type="match status" value="1"/>
</dbReference>
<keyword evidence="7" id="KW-0732">Signal</keyword>
<comment type="caution">
    <text evidence="9">The sequence shown here is derived from an EMBL/GenBank/DDBJ whole genome shotgun (WGS) entry which is preliminary data.</text>
</comment>
<keyword evidence="2 6" id="KW-0349">Heme</keyword>
<dbReference type="Gene3D" id="1.10.760.10">
    <property type="entry name" value="Cytochrome c-like domain"/>
    <property type="match status" value="2"/>
</dbReference>
<dbReference type="SUPFAM" id="SSF46626">
    <property type="entry name" value="Cytochrome c"/>
    <property type="match status" value="2"/>
</dbReference>
<evidence type="ECO:0000256" key="2">
    <source>
        <dbReference type="ARBA" id="ARBA00022617"/>
    </source>
</evidence>
<dbReference type="PANTHER" id="PTHR30600">
    <property type="entry name" value="CYTOCHROME C PEROXIDASE-RELATED"/>
    <property type="match status" value="1"/>
</dbReference>
<evidence type="ECO:0000256" key="1">
    <source>
        <dbReference type="ARBA" id="ARBA00004196"/>
    </source>
</evidence>
<protein>
    <submittedName>
        <fullName evidence="9">Cytochrome-c peroxidase</fullName>
        <ecNumber evidence="9">1.11.1.5</ecNumber>
    </submittedName>
</protein>
<proteinExistence type="predicted"/>
<dbReference type="RefSeq" id="WP_006981145.1">
    <property type="nucleotide sequence ID" value="NZ_ABVL01000011.1"/>
</dbReference>
<dbReference type="PROSITE" id="PS51007">
    <property type="entry name" value="CYTC"/>
    <property type="match status" value="2"/>
</dbReference>
<sequence precursor="true">MRFRRQAIALIVALIFGRAIASAAALQVAIRPVVHGEPLRLDSLRYQDATDEMFSITRLSYLLSGFALEREDGTWVELPGRDAWMDAGQQRMETRFEAVPEGKYRALRFDVGLDAGTNAAPASRFAPDDPLNPNLNGLHWSWQGGYIFLAMEGMYRNSHGEMKGFAYHLARDPQRTRIHLTAPLDLSHDAGVLLDFDVAALLSAPRPLAFGRDGEATHSREGDPIAAALVANLPGAFRVQQVLSSAPEIAQPSPVRPLFLPAKYTPYRFTMNATFPMPDLPRDNPLLEERVALGRKLFTETALSRDGTLSCASCHQASAAFADPRKVSRGVRNQLGTRNAMPLFNLAWKTSFFWDGRAPSLREQALMPIQDHAEMDETLDRVTAKLAAKEDYPALFAATFGSPEITSEKIGLALENYLLTLTTHDSKFDRAMRGKGALSADEQRGFELFMTEYDPRTQQFGADCFHCHGGPLFTDHQFHNNGLAPSGSDPGRFRVTGRESDRGKFATPSLRNIARTAPYMHDGRLATLDEVIEHYSSGVQRSATLDPNLAKHPDGGLHLSAADRHALVAFLKTLTDEEQR</sequence>
<dbReference type="InterPro" id="IPR004852">
    <property type="entry name" value="Di-haem_cyt_c_peroxidsae"/>
</dbReference>
<evidence type="ECO:0000256" key="6">
    <source>
        <dbReference type="PROSITE-ProRule" id="PRU00433"/>
    </source>
</evidence>
<keyword evidence="3 6" id="KW-0479">Metal-binding</keyword>
<dbReference type="InParanoid" id="B4D4I2"/>
<accession>B4D4I2</accession>
<keyword evidence="5 6" id="KW-0408">Iron</keyword>
<evidence type="ECO:0000259" key="8">
    <source>
        <dbReference type="PROSITE" id="PS51007"/>
    </source>
</evidence>
<feature type="chain" id="PRO_5002800517" evidence="7">
    <location>
        <begin position="22"/>
        <end position="580"/>
    </location>
</feature>
<evidence type="ECO:0000313" key="10">
    <source>
        <dbReference type="Proteomes" id="UP000005824"/>
    </source>
</evidence>
<dbReference type="GO" id="GO:0004130">
    <property type="term" value="F:cytochrome-c peroxidase activity"/>
    <property type="evidence" value="ECO:0007669"/>
    <property type="project" value="UniProtKB-EC"/>
</dbReference>
<evidence type="ECO:0000313" key="9">
    <source>
        <dbReference type="EMBL" id="EDY18783.1"/>
    </source>
</evidence>
<name>B4D4I2_9BACT</name>
<evidence type="ECO:0000256" key="4">
    <source>
        <dbReference type="ARBA" id="ARBA00023002"/>
    </source>
</evidence>
<comment type="subcellular location">
    <subcellularLocation>
        <location evidence="1">Cell envelope</location>
    </subcellularLocation>
</comment>
<dbReference type="GO" id="GO:0020037">
    <property type="term" value="F:heme binding"/>
    <property type="evidence" value="ECO:0007669"/>
    <property type="project" value="InterPro"/>
</dbReference>
<dbReference type="InterPro" id="IPR046863">
    <property type="entry name" value="MbnP-like_dom"/>
</dbReference>
<keyword evidence="4 9" id="KW-0560">Oxidoreductase</keyword>
<dbReference type="EMBL" id="ABVL01000011">
    <property type="protein sequence ID" value="EDY18783.1"/>
    <property type="molecule type" value="Genomic_DNA"/>
</dbReference>
<reference evidence="9 10" key="1">
    <citation type="journal article" date="2011" name="J. Bacteriol.">
        <title>Genome sequence of Chthoniobacter flavus Ellin428, an aerobic heterotrophic soil bacterium.</title>
        <authorList>
            <person name="Kant R."/>
            <person name="van Passel M.W."/>
            <person name="Palva A."/>
            <person name="Lucas S."/>
            <person name="Lapidus A."/>
            <person name="Glavina Del Rio T."/>
            <person name="Dalin E."/>
            <person name="Tice H."/>
            <person name="Bruce D."/>
            <person name="Goodwin L."/>
            <person name="Pitluck S."/>
            <person name="Larimer F.W."/>
            <person name="Land M.L."/>
            <person name="Hauser L."/>
            <person name="Sangwan P."/>
            <person name="de Vos W.M."/>
            <person name="Janssen P.H."/>
            <person name="Smidt H."/>
        </authorList>
    </citation>
    <scope>NUCLEOTIDE SEQUENCE [LARGE SCALE GENOMIC DNA]</scope>
    <source>
        <strain evidence="9 10">Ellin428</strain>
    </source>
</reference>
<feature type="domain" description="Cytochrome c" evidence="8">
    <location>
        <begin position="440"/>
        <end position="575"/>
    </location>
</feature>
<feature type="domain" description="Cytochrome c" evidence="8">
    <location>
        <begin position="289"/>
        <end position="390"/>
    </location>
</feature>
<evidence type="ECO:0000256" key="5">
    <source>
        <dbReference type="ARBA" id="ARBA00023004"/>
    </source>
</evidence>
<organism evidence="9 10">
    <name type="scientific">Chthoniobacter flavus Ellin428</name>
    <dbReference type="NCBI Taxonomy" id="497964"/>
    <lineage>
        <taxon>Bacteria</taxon>
        <taxon>Pseudomonadati</taxon>
        <taxon>Verrucomicrobiota</taxon>
        <taxon>Spartobacteria</taxon>
        <taxon>Chthoniobacterales</taxon>
        <taxon>Chthoniobacteraceae</taxon>
        <taxon>Chthoniobacter</taxon>
    </lineage>
</organism>
<dbReference type="eggNOG" id="COG1858">
    <property type="taxonomic scope" value="Bacteria"/>
</dbReference>
<dbReference type="EC" id="1.11.1.5" evidence="9"/>
<dbReference type="Proteomes" id="UP000005824">
    <property type="component" value="Unassembled WGS sequence"/>
</dbReference>
<dbReference type="InterPro" id="IPR009056">
    <property type="entry name" value="Cyt_c-like_dom"/>
</dbReference>
<dbReference type="InterPro" id="IPR051395">
    <property type="entry name" value="Cytochrome_c_Peroxidase/MauG"/>
</dbReference>
<dbReference type="InterPro" id="IPR036909">
    <property type="entry name" value="Cyt_c-like_dom_sf"/>
</dbReference>
<dbReference type="GO" id="GO:0030313">
    <property type="term" value="C:cell envelope"/>
    <property type="evidence" value="ECO:0007669"/>
    <property type="project" value="UniProtKB-SubCell"/>
</dbReference>
<dbReference type="AlphaFoldDB" id="B4D4I2"/>
<feature type="signal peptide" evidence="7">
    <location>
        <begin position="1"/>
        <end position="21"/>
    </location>
</feature>